<dbReference type="GO" id="GO:0046872">
    <property type="term" value="F:metal ion binding"/>
    <property type="evidence" value="ECO:0007669"/>
    <property type="project" value="UniProtKB-KW"/>
</dbReference>
<evidence type="ECO:0000313" key="6">
    <source>
        <dbReference type="EMBL" id="HIU27142.1"/>
    </source>
</evidence>
<reference evidence="6" key="2">
    <citation type="journal article" date="2021" name="PeerJ">
        <title>Extensive microbial diversity within the chicken gut microbiome revealed by metagenomics and culture.</title>
        <authorList>
            <person name="Gilroy R."/>
            <person name="Ravi A."/>
            <person name="Getino M."/>
            <person name="Pursley I."/>
            <person name="Horton D.L."/>
            <person name="Alikhan N.F."/>
            <person name="Baker D."/>
            <person name="Gharbi K."/>
            <person name="Hall N."/>
            <person name="Watson M."/>
            <person name="Adriaenssens E.M."/>
            <person name="Foster-Nyarko E."/>
            <person name="Jarju S."/>
            <person name="Secka A."/>
            <person name="Antonio M."/>
            <person name="Oren A."/>
            <person name="Chaudhuri R.R."/>
            <person name="La Ragione R."/>
            <person name="Hildebrand F."/>
            <person name="Pallen M.J."/>
        </authorList>
    </citation>
    <scope>NUCLEOTIDE SEQUENCE</scope>
    <source>
        <strain evidence="6">11300</strain>
    </source>
</reference>
<dbReference type="Pfam" id="PF00753">
    <property type="entry name" value="Lactamase_B"/>
    <property type="match status" value="1"/>
</dbReference>
<dbReference type="GO" id="GO:0016787">
    <property type="term" value="F:hydrolase activity"/>
    <property type="evidence" value="ECO:0007669"/>
    <property type="project" value="UniProtKB-KW"/>
</dbReference>
<feature type="domain" description="Metallo-beta-lactamase" evidence="5">
    <location>
        <begin position="12"/>
        <end position="190"/>
    </location>
</feature>
<evidence type="ECO:0000259" key="5">
    <source>
        <dbReference type="SMART" id="SM00849"/>
    </source>
</evidence>
<evidence type="ECO:0000313" key="7">
    <source>
        <dbReference type="Proteomes" id="UP000824091"/>
    </source>
</evidence>
<dbReference type="InterPro" id="IPR001279">
    <property type="entry name" value="Metallo-B-lactamas"/>
</dbReference>
<keyword evidence="3" id="KW-0378">Hydrolase</keyword>
<evidence type="ECO:0000256" key="3">
    <source>
        <dbReference type="ARBA" id="ARBA00022801"/>
    </source>
</evidence>
<dbReference type="InterPro" id="IPR036866">
    <property type="entry name" value="RibonucZ/Hydroxyglut_hydro"/>
</dbReference>
<dbReference type="Proteomes" id="UP000824091">
    <property type="component" value="Unassembled WGS sequence"/>
</dbReference>
<protein>
    <submittedName>
        <fullName evidence="6">MBL fold metallo-hydrolase</fullName>
    </submittedName>
</protein>
<keyword evidence="4" id="KW-0862">Zinc</keyword>
<dbReference type="PANTHER" id="PTHR46233">
    <property type="entry name" value="HYDROXYACYLGLUTATHIONE HYDROLASE GLOC"/>
    <property type="match status" value="1"/>
</dbReference>
<evidence type="ECO:0000256" key="2">
    <source>
        <dbReference type="ARBA" id="ARBA00022723"/>
    </source>
</evidence>
<evidence type="ECO:0000256" key="4">
    <source>
        <dbReference type="ARBA" id="ARBA00022833"/>
    </source>
</evidence>
<proteinExistence type="predicted"/>
<dbReference type="AlphaFoldDB" id="A0A9D1L8F4"/>
<evidence type="ECO:0000256" key="1">
    <source>
        <dbReference type="ARBA" id="ARBA00001947"/>
    </source>
</evidence>
<gene>
    <name evidence="6" type="ORF">IAD16_02020</name>
</gene>
<accession>A0A9D1L8F4</accession>
<dbReference type="Gene3D" id="3.60.15.10">
    <property type="entry name" value="Ribonuclease Z/Hydroxyacylglutathione hydrolase-like"/>
    <property type="match status" value="1"/>
</dbReference>
<name>A0A9D1L8F4_9FIRM</name>
<keyword evidence="2" id="KW-0479">Metal-binding</keyword>
<dbReference type="EMBL" id="DVMO01000033">
    <property type="protein sequence ID" value="HIU27142.1"/>
    <property type="molecule type" value="Genomic_DNA"/>
</dbReference>
<reference evidence="6" key="1">
    <citation type="submission" date="2020-10" db="EMBL/GenBank/DDBJ databases">
        <authorList>
            <person name="Gilroy R."/>
        </authorList>
    </citation>
    <scope>NUCLEOTIDE SEQUENCE</scope>
    <source>
        <strain evidence="6">11300</strain>
    </source>
</reference>
<dbReference type="PANTHER" id="PTHR46233:SF3">
    <property type="entry name" value="HYDROXYACYLGLUTATHIONE HYDROLASE GLOC"/>
    <property type="match status" value="1"/>
</dbReference>
<comment type="caution">
    <text evidence="6">The sequence shown here is derived from an EMBL/GenBank/DDBJ whole genome shotgun (WGS) entry which is preliminary data.</text>
</comment>
<dbReference type="CDD" id="cd06262">
    <property type="entry name" value="metallo-hydrolase-like_MBL-fold"/>
    <property type="match status" value="1"/>
</dbReference>
<organism evidence="6 7">
    <name type="scientific">Candidatus Fimisoma avicola</name>
    <dbReference type="NCBI Taxonomy" id="2840826"/>
    <lineage>
        <taxon>Bacteria</taxon>
        <taxon>Bacillati</taxon>
        <taxon>Bacillota</taxon>
        <taxon>Clostridia</taxon>
        <taxon>Eubacteriales</taxon>
        <taxon>Candidatus Fimisoma</taxon>
    </lineage>
</organism>
<dbReference type="SUPFAM" id="SSF56281">
    <property type="entry name" value="Metallo-hydrolase/oxidoreductase"/>
    <property type="match status" value="1"/>
</dbReference>
<dbReference type="SMART" id="SM00849">
    <property type="entry name" value="Lactamase_B"/>
    <property type="match status" value="1"/>
</dbReference>
<comment type="cofactor">
    <cofactor evidence="1">
        <name>Zn(2+)</name>
        <dbReference type="ChEBI" id="CHEBI:29105"/>
    </cofactor>
</comment>
<sequence>MKIRHYFTGPLQVNTYLVYDEKAKKGFIVDPGGYEQALTRDAENGGIAVEYIILTHGHGDHIGGVEDFKKDFPDAKVVACADEKELLSNGDLNSSAEMFGHPVTIDADIYVRDKDKLDVGDMTLNIMQTPGHTTGGICIYVPGVLFSGDTLFCRSIGRTDFYGGDFRQLINSIKDKLFYLPDDTLVLPGHMGQTTIGDEKRGNPFV</sequence>
<dbReference type="InterPro" id="IPR051453">
    <property type="entry name" value="MBL_Glyoxalase_II"/>
</dbReference>